<evidence type="ECO:0000256" key="3">
    <source>
        <dbReference type="ARBA" id="ARBA00023170"/>
    </source>
</evidence>
<comment type="caution">
    <text evidence="4">The sequence shown here is derived from an EMBL/GenBank/DDBJ whole genome shotgun (WGS) entry which is preliminary data.</text>
</comment>
<dbReference type="AlphaFoldDB" id="A0A553NSD6"/>
<keyword evidence="5" id="KW-1185">Reference proteome</keyword>
<gene>
    <name evidence="4" type="ORF">TCAL_14249</name>
</gene>
<organism evidence="4 5">
    <name type="scientific">Tigriopus californicus</name>
    <name type="common">Marine copepod</name>
    <dbReference type="NCBI Taxonomy" id="6832"/>
    <lineage>
        <taxon>Eukaryota</taxon>
        <taxon>Metazoa</taxon>
        <taxon>Ecdysozoa</taxon>
        <taxon>Arthropoda</taxon>
        <taxon>Crustacea</taxon>
        <taxon>Multicrustacea</taxon>
        <taxon>Hexanauplia</taxon>
        <taxon>Copepoda</taxon>
        <taxon>Harpacticoida</taxon>
        <taxon>Harpacticidae</taxon>
        <taxon>Tigriopus</taxon>
    </lineage>
</organism>
<keyword evidence="1" id="KW-0805">Transcription regulation</keyword>
<protein>
    <submittedName>
        <fullName evidence="4">Uncharacterized protein</fullName>
    </submittedName>
</protein>
<dbReference type="Proteomes" id="UP000318571">
    <property type="component" value="Chromosome 1"/>
</dbReference>
<proteinExistence type="predicted"/>
<dbReference type="SUPFAM" id="SSF48508">
    <property type="entry name" value="Nuclear receptor ligand-binding domain"/>
    <property type="match status" value="1"/>
</dbReference>
<name>A0A553NSD6_TIGCA</name>
<evidence type="ECO:0000313" key="5">
    <source>
        <dbReference type="Proteomes" id="UP000318571"/>
    </source>
</evidence>
<accession>A0A553NSD6</accession>
<dbReference type="InterPro" id="IPR035500">
    <property type="entry name" value="NHR-like_dom_sf"/>
</dbReference>
<dbReference type="Gene3D" id="1.10.565.10">
    <property type="entry name" value="Retinoid X Receptor"/>
    <property type="match status" value="1"/>
</dbReference>
<dbReference type="EMBL" id="VCGU01000010">
    <property type="protein sequence ID" value="TRY68351.1"/>
    <property type="molecule type" value="Genomic_DNA"/>
</dbReference>
<sequence length="269" mass="31181">MTFTREEKMYYDNEFKSMIDLTYAKCLEFFVNRLDDFKSYHETLFLGIPLTPEKMKMMMRLDEVTITSYCLQLDDCYELSFHDRMTLIKNNFPALYGLTWAGYGQDSSAYEYYATFLEVIKGKASTDDKYRPLACLAEQLLPSCSAIETNLVDLNEILPPEILRQESKITELNQETRKVREWCNPSGSAIGPDNNIILIFYKIILFGTEFSDRLDDPAKCGAIQDKYLWQLHRYVKTQFGKKSYALLHETAMIPLSIKSISNVLEEAGK</sequence>
<evidence type="ECO:0000256" key="1">
    <source>
        <dbReference type="ARBA" id="ARBA00023015"/>
    </source>
</evidence>
<evidence type="ECO:0000256" key="2">
    <source>
        <dbReference type="ARBA" id="ARBA00023163"/>
    </source>
</evidence>
<keyword evidence="3" id="KW-0675">Receptor</keyword>
<keyword evidence="2" id="KW-0804">Transcription</keyword>
<reference evidence="4 5" key="1">
    <citation type="journal article" date="2018" name="Nat. Ecol. Evol.">
        <title>Genomic signatures of mitonuclear coevolution across populations of Tigriopus californicus.</title>
        <authorList>
            <person name="Barreto F.S."/>
            <person name="Watson E.T."/>
            <person name="Lima T.G."/>
            <person name="Willett C.S."/>
            <person name="Edmands S."/>
            <person name="Li W."/>
            <person name="Burton R.S."/>
        </authorList>
    </citation>
    <scope>NUCLEOTIDE SEQUENCE [LARGE SCALE GENOMIC DNA]</scope>
    <source>
        <strain evidence="4 5">San Diego</strain>
    </source>
</reference>
<evidence type="ECO:0000313" key="4">
    <source>
        <dbReference type="EMBL" id="TRY68351.1"/>
    </source>
</evidence>